<dbReference type="Proteomes" id="UP000654279">
    <property type="component" value="Unassembled WGS sequence"/>
</dbReference>
<proteinExistence type="inferred from homology"/>
<reference evidence="5" key="1">
    <citation type="submission" date="2020-08" db="EMBL/GenBank/DDBJ databases">
        <title>Genome public.</title>
        <authorList>
            <person name="Liu C."/>
            <person name="Sun Q."/>
        </authorList>
    </citation>
    <scope>NUCLEOTIDE SEQUENCE</scope>
    <source>
        <strain evidence="5">NSJ-44</strain>
    </source>
</reference>
<dbReference type="EMBL" id="JACRSO010000001">
    <property type="protein sequence ID" value="MBC8527927.1"/>
    <property type="molecule type" value="Genomic_DNA"/>
</dbReference>
<keyword evidence="6" id="KW-1185">Reference proteome</keyword>
<evidence type="ECO:0000256" key="4">
    <source>
        <dbReference type="RuleBase" id="RU361187"/>
    </source>
</evidence>
<dbReference type="InterPro" id="IPR035992">
    <property type="entry name" value="Ricin_B-like_lectins"/>
</dbReference>
<dbReference type="GO" id="GO:0005975">
    <property type="term" value="P:carbohydrate metabolic process"/>
    <property type="evidence" value="ECO:0007669"/>
    <property type="project" value="InterPro"/>
</dbReference>
<evidence type="ECO:0000256" key="3">
    <source>
        <dbReference type="ARBA" id="ARBA00023295"/>
    </source>
</evidence>
<dbReference type="InterPro" id="IPR023296">
    <property type="entry name" value="Glyco_hydro_beta-prop_sf"/>
</dbReference>
<dbReference type="PANTHER" id="PTHR22925">
    <property type="entry name" value="GLYCOSYL HYDROLASE 43 FAMILY MEMBER"/>
    <property type="match status" value="1"/>
</dbReference>
<protein>
    <submittedName>
        <fullName evidence="5">Family 43 glycosylhydrolase</fullName>
    </submittedName>
</protein>
<keyword evidence="3 4" id="KW-0326">Glycosidase</keyword>
<organism evidence="5 6">
    <name type="scientific">Luoshenia tenuis</name>
    <dbReference type="NCBI Taxonomy" id="2763654"/>
    <lineage>
        <taxon>Bacteria</taxon>
        <taxon>Bacillati</taxon>
        <taxon>Bacillota</taxon>
        <taxon>Clostridia</taxon>
        <taxon>Christensenellales</taxon>
        <taxon>Christensenellaceae</taxon>
        <taxon>Luoshenia</taxon>
    </lineage>
</organism>
<dbReference type="RefSeq" id="WP_249284003.1">
    <property type="nucleotide sequence ID" value="NZ_JACRSO010000001.1"/>
</dbReference>
<accession>A0A926HHP6</accession>
<dbReference type="AlphaFoldDB" id="A0A926HHP6"/>
<comment type="similarity">
    <text evidence="1 4">Belongs to the glycosyl hydrolase 43 family.</text>
</comment>
<dbReference type="InterPro" id="IPR006710">
    <property type="entry name" value="Glyco_hydro_43"/>
</dbReference>
<evidence type="ECO:0000256" key="1">
    <source>
        <dbReference type="ARBA" id="ARBA00009865"/>
    </source>
</evidence>
<dbReference type="GO" id="GO:0004553">
    <property type="term" value="F:hydrolase activity, hydrolyzing O-glycosyl compounds"/>
    <property type="evidence" value="ECO:0007669"/>
    <property type="project" value="InterPro"/>
</dbReference>
<dbReference type="CDD" id="cd00161">
    <property type="entry name" value="beta-trefoil_Ricin-like"/>
    <property type="match status" value="1"/>
</dbReference>
<evidence type="ECO:0000313" key="5">
    <source>
        <dbReference type="EMBL" id="MBC8527927.1"/>
    </source>
</evidence>
<dbReference type="SUPFAM" id="SSF50370">
    <property type="entry name" value="Ricin B-like lectins"/>
    <property type="match status" value="1"/>
</dbReference>
<comment type="caution">
    <text evidence="5">The sequence shown here is derived from an EMBL/GenBank/DDBJ whole genome shotgun (WGS) entry which is preliminary data.</text>
</comment>
<keyword evidence="2 4" id="KW-0378">Hydrolase</keyword>
<dbReference type="SUPFAM" id="SSF75005">
    <property type="entry name" value="Arabinanase/levansucrase/invertase"/>
    <property type="match status" value="1"/>
</dbReference>
<dbReference type="CDD" id="cd18822">
    <property type="entry name" value="GH43_CtGH43-like"/>
    <property type="match status" value="1"/>
</dbReference>
<dbReference type="PANTHER" id="PTHR22925:SF3">
    <property type="entry name" value="GLYCOSYL HYDROLASE FAMILY PROTEIN 43"/>
    <property type="match status" value="1"/>
</dbReference>
<sequence>MALWHWRNTGRLADTDGKFLHSHGGHILLAEDGYYYLYGEYGEFSMTRQVGRKVSCYRSRNLMHWENCGVVLSVDTPRAAYHLTKHTNPTLQRNPGPAQEARWAGWNDRVQVGATIQRPKVLYNPKTKRYVMWMHWEDGKGFYYAHAAVASAKRPEGPFTYHGSFRPAGEMARDCTLFQDDDGTAYFIAAGRDNADLYIHRLTEDYMAVDECVKCLFPDQFREAPTLFKRNGVYFMLSSECMGAEPNQGMYSFSRELTGRWSAQRPLGSPTTYDTQPAFVFSIDTPQGAQYFYVGDRWNPSEFYRDARYMVLPLYFPDDTSIDMRWCDGFTFDPANGTLQEEVRETGLSRIKSRVVESKGGYLYPAGDKVGCRKLDYREEALLWRLEPANEGRYYIRHEKSGLRLTYGLDGKSCFLAAADTGYNQQFNIEALFDGACRILTQDGLALTVDQELPQAEMALGLAPRREIYDPAWGCDPQAFNITTVYPND</sequence>
<dbReference type="Pfam" id="PF04616">
    <property type="entry name" value="Glyco_hydro_43"/>
    <property type="match status" value="1"/>
</dbReference>
<evidence type="ECO:0000256" key="2">
    <source>
        <dbReference type="ARBA" id="ARBA00022801"/>
    </source>
</evidence>
<dbReference type="Gene3D" id="2.115.10.20">
    <property type="entry name" value="Glycosyl hydrolase domain, family 43"/>
    <property type="match status" value="1"/>
</dbReference>
<gene>
    <name evidence="5" type="ORF">H8699_00555</name>
</gene>
<name>A0A926HHP6_9FIRM</name>
<evidence type="ECO:0000313" key="6">
    <source>
        <dbReference type="Proteomes" id="UP000654279"/>
    </source>
</evidence>